<proteinExistence type="predicted"/>
<dbReference type="SUPFAM" id="SSF53335">
    <property type="entry name" value="S-adenosyl-L-methionine-dependent methyltransferases"/>
    <property type="match status" value="1"/>
</dbReference>
<reference evidence="1 2" key="1">
    <citation type="journal article" date="2016" name="Nat. Commun.">
        <title>Thousands of microbial genomes shed light on interconnected biogeochemical processes in an aquifer system.</title>
        <authorList>
            <person name="Anantharaman K."/>
            <person name="Brown C.T."/>
            <person name="Hug L.A."/>
            <person name="Sharon I."/>
            <person name="Castelle C.J."/>
            <person name="Probst A.J."/>
            <person name="Thomas B.C."/>
            <person name="Singh A."/>
            <person name="Wilkins M.J."/>
            <person name="Karaoz U."/>
            <person name="Brodie E.L."/>
            <person name="Williams K.H."/>
            <person name="Hubbard S.S."/>
            <person name="Banfield J.F."/>
        </authorList>
    </citation>
    <scope>NUCLEOTIDE SEQUENCE [LARGE SCALE GENOMIC DNA]</scope>
</reference>
<dbReference type="InterPro" id="IPR029063">
    <property type="entry name" value="SAM-dependent_MTases_sf"/>
</dbReference>
<name>A0A1G2DAB3_9BACT</name>
<evidence type="ECO:0000313" key="1">
    <source>
        <dbReference type="EMBL" id="OGZ10564.1"/>
    </source>
</evidence>
<accession>A0A1G2DAB3</accession>
<protein>
    <recommendedName>
        <fullName evidence="3">Methyltransferase type 11 domain-containing protein</fullName>
    </recommendedName>
</protein>
<dbReference type="AlphaFoldDB" id="A0A1G2DAB3"/>
<dbReference type="STRING" id="1798664.A3C93_01980"/>
<sequence>MRSMATKCFFFCYRALRFLALRLLPRTLIDPRRAANMLLRRYAPEFSGDIVNVSGWDDRDGEGGYYRDYFTNKKRYVVTNAPTDIKGVGSMAGSAVLEFGLDLERPLPPEFAGKFDVVLNISTLEHVQNIEEAFKSICMMSRDALVVVIPSIQQIHIADYGDYWRLTPLGLAKLLQKNGFTPLVIKANDQPFNPIYTFALGVRDAEKYKEKIPTAIDLQMGAALFGSSLKERFVAQLLKQ</sequence>
<comment type="caution">
    <text evidence="1">The sequence shown here is derived from an EMBL/GenBank/DDBJ whole genome shotgun (WGS) entry which is preliminary data.</text>
</comment>
<evidence type="ECO:0000313" key="2">
    <source>
        <dbReference type="Proteomes" id="UP000178636"/>
    </source>
</evidence>
<evidence type="ECO:0008006" key="3">
    <source>
        <dbReference type="Google" id="ProtNLM"/>
    </source>
</evidence>
<dbReference type="Proteomes" id="UP000178636">
    <property type="component" value="Unassembled WGS sequence"/>
</dbReference>
<gene>
    <name evidence="1" type="ORF">A3C93_01980</name>
</gene>
<organism evidence="1 2">
    <name type="scientific">Candidatus Lloydbacteria bacterium RIFCSPHIGHO2_02_FULL_54_17</name>
    <dbReference type="NCBI Taxonomy" id="1798664"/>
    <lineage>
        <taxon>Bacteria</taxon>
        <taxon>Candidatus Lloydiibacteriota</taxon>
    </lineage>
</organism>
<dbReference type="Gene3D" id="3.40.50.150">
    <property type="entry name" value="Vaccinia Virus protein VP39"/>
    <property type="match status" value="1"/>
</dbReference>
<dbReference type="EMBL" id="MHLO01000050">
    <property type="protein sequence ID" value="OGZ10564.1"/>
    <property type="molecule type" value="Genomic_DNA"/>
</dbReference>